<accession>A0A4Z2EMJ2</accession>
<evidence type="ECO:0000313" key="1">
    <source>
        <dbReference type="EMBL" id="TNN29985.1"/>
    </source>
</evidence>
<proteinExistence type="predicted"/>
<evidence type="ECO:0000313" key="2">
    <source>
        <dbReference type="Proteomes" id="UP000314294"/>
    </source>
</evidence>
<reference evidence="1 2" key="1">
    <citation type="submission" date="2019-03" db="EMBL/GenBank/DDBJ databases">
        <title>First draft genome of Liparis tanakae, snailfish: a comprehensive survey of snailfish specific genes.</title>
        <authorList>
            <person name="Kim W."/>
            <person name="Song I."/>
            <person name="Jeong J.-H."/>
            <person name="Kim D."/>
            <person name="Kim S."/>
            <person name="Ryu S."/>
            <person name="Song J.Y."/>
            <person name="Lee S.K."/>
        </authorList>
    </citation>
    <scope>NUCLEOTIDE SEQUENCE [LARGE SCALE GENOMIC DNA]</scope>
    <source>
        <tissue evidence="1">Muscle</tissue>
    </source>
</reference>
<keyword evidence="2" id="KW-1185">Reference proteome</keyword>
<dbReference type="EMBL" id="SRLO01004970">
    <property type="protein sequence ID" value="TNN29985.1"/>
    <property type="molecule type" value="Genomic_DNA"/>
</dbReference>
<comment type="caution">
    <text evidence="1">The sequence shown here is derived from an EMBL/GenBank/DDBJ whole genome shotgun (WGS) entry which is preliminary data.</text>
</comment>
<name>A0A4Z2EMJ2_9TELE</name>
<sequence length="9" mass="1063">MSRACRLRA</sequence>
<protein>
    <submittedName>
        <fullName evidence="1">Uncharacterized protein</fullName>
    </submittedName>
</protein>
<dbReference type="Proteomes" id="UP000314294">
    <property type="component" value="Unassembled WGS sequence"/>
</dbReference>
<organism evidence="1 2">
    <name type="scientific">Liparis tanakae</name>
    <name type="common">Tanaka's snailfish</name>
    <dbReference type="NCBI Taxonomy" id="230148"/>
    <lineage>
        <taxon>Eukaryota</taxon>
        <taxon>Metazoa</taxon>
        <taxon>Chordata</taxon>
        <taxon>Craniata</taxon>
        <taxon>Vertebrata</taxon>
        <taxon>Euteleostomi</taxon>
        <taxon>Actinopterygii</taxon>
        <taxon>Neopterygii</taxon>
        <taxon>Teleostei</taxon>
        <taxon>Neoteleostei</taxon>
        <taxon>Acanthomorphata</taxon>
        <taxon>Eupercaria</taxon>
        <taxon>Perciformes</taxon>
        <taxon>Cottioidei</taxon>
        <taxon>Cottales</taxon>
        <taxon>Liparidae</taxon>
        <taxon>Liparis</taxon>
    </lineage>
</organism>
<gene>
    <name evidence="1" type="ORF">EYF80_059864</name>
</gene>